<dbReference type="GO" id="GO:0006508">
    <property type="term" value="P:proteolysis"/>
    <property type="evidence" value="ECO:0007669"/>
    <property type="project" value="UniProtKB-KW"/>
</dbReference>
<keyword evidence="5 7" id="KW-0378">Hydrolase</keyword>
<dbReference type="GO" id="GO:0004185">
    <property type="term" value="F:serine-type carboxypeptidase activity"/>
    <property type="evidence" value="ECO:0007669"/>
    <property type="project" value="UniProtKB-UniRule"/>
</dbReference>
<dbReference type="InterPro" id="IPR018202">
    <property type="entry name" value="Ser_caboxypep_ser_AS"/>
</dbReference>
<dbReference type="AlphaFoldDB" id="A0A8J2VSS0"/>
<evidence type="ECO:0000256" key="4">
    <source>
        <dbReference type="ARBA" id="ARBA00022729"/>
    </source>
</evidence>
<organism evidence="8 9">
    <name type="scientific">Danaus chrysippus</name>
    <name type="common">African queen</name>
    <dbReference type="NCBI Taxonomy" id="151541"/>
    <lineage>
        <taxon>Eukaryota</taxon>
        <taxon>Metazoa</taxon>
        <taxon>Ecdysozoa</taxon>
        <taxon>Arthropoda</taxon>
        <taxon>Hexapoda</taxon>
        <taxon>Insecta</taxon>
        <taxon>Pterygota</taxon>
        <taxon>Neoptera</taxon>
        <taxon>Endopterygota</taxon>
        <taxon>Lepidoptera</taxon>
        <taxon>Glossata</taxon>
        <taxon>Ditrysia</taxon>
        <taxon>Papilionoidea</taxon>
        <taxon>Nymphalidae</taxon>
        <taxon>Danainae</taxon>
        <taxon>Danaini</taxon>
        <taxon>Danaina</taxon>
        <taxon>Danaus</taxon>
        <taxon>Anosia</taxon>
    </lineage>
</organism>
<feature type="signal peptide" evidence="7">
    <location>
        <begin position="1"/>
        <end position="22"/>
    </location>
</feature>
<dbReference type="Gene3D" id="3.40.50.1820">
    <property type="entry name" value="alpha/beta hydrolase"/>
    <property type="match status" value="1"/>
</dbReference>
<dbReference type="PANTHER" id="PTHR11802:SF472">
    <property type="entry name" value="SERINE CARBOXYPEPTIDASE CPVL-RELATED"/>
    <property type="match status" value="1"/>
</dbReference>
<dbReference type="InterPro" id="IPR033124">
    <property type="entry name" value="Ser_caboxypep_his_AS"/>
</dbReference>
<dbReference type="EC" id="3.4.16.-" evidence="7"/>
<keyword evidence="2 7" id="KW-0121">Carboxypeptidase</keyword>
<dbReference type="PRINTS" id="PR00724">
    <property type="entry name" value="CRBOXYPTASEC"/>
</dbReference>
<keyword evidence="4 7" id="KW-0732">Signal</keyword>
<keyword evidence="6" id="KW-0325">Glycoprotein</keyword>
<dbReference type="InterPro" id="IPR001563">
    <property type="entry name" value="Peptidase_S10"/>
</dbReference>
<evidence type="ECO:0000313" key="9">
    <source>
        <dbReference type="Proteomes" id="UP000789524"/>
    </source>
</evidence>
<dbReference type="Pfam" id="PF00450">
    <property type="entry name" value="Peptidase_S10"/>
    <property type="match status" value="1"/>
</dbReference>
<accession>A0A8J2VSS0</accession>
<dbReference type="OrthoDB" id="443318at2759"/>
<keyword evidence="3 7" id="KW-0645">Protease</keyword>
<proteinExistence type="inferred from homology"/>
<feature type="chain" id="PRO_5035340421" description="Carboxypeptidase" evidence="7">
    <location>
        <begin position="23"/>
        <end position="562"/>
    </location>
</feature>
<comment type="caution">
    <text evidence="8">The sequence shown here is derived from an EMBL/GenBank/DDBJ whole genome shotgun (WGS) entry which is preliminary data.</text>
</comment>
<reference evidence="8" key="1">
    <citation type="submission" date="2021-09" db="EMBL/GenBank/DDBJ databases">
        <authorList>
            <person name="Martin H S."/>
        </authorList>
    </citation>
    <scope>NUCLEOTIDE SEQUENCE</scope>
</reference>
<evidence type="ECO:0000256" key="5">
    <source>
        <dbReference type="ARBA" id="ARBA00022801"/>
    </source>
</evidence>
<evidence type="ECO:0000256" key="2">
    <source>
        <dbReference type="ARBA" id="ARBA00022645"/>
    </source>
</evidence>
<evidence type="ECO:0000256" key="6">
    <source>
        <dbReference type="ARBA" id="ARBA00023180"/>
    </source>
</evidence>
<dbReference type="Proteomes" id="UP000789524">
    <property type="component" value="Unassembled WGS sequence"/>
</dbReference>
<dbReference type="SUPFAM" id="SSF53474">
    <property type="entry name" value="alpha/beta-Hydrolases"/>
    <property type="match status" value="1"/>
</dbReference>
<sequence length="562" mass="63327">MCRSMMVKNFVIIALFICSGRCKVIIHEDLPDITKNLVQNEVKNVPSIVIDLPVHKELISIIAPKDTPKNVPKLKKSANTNENGNQKNQCAGVNDTISDNLIDSDENVPCEIPFKIDNGTVLILTPYIEEGQVAEARNASIVNPDVFLGYESYSGFITVNKTYDSNIFFWYFPVLKKPVNETPWIIWLQGGPGASSMTGLFDEIGPFKLNSIGELTHNPYSWIHNHSLVFIDNPVGTGYSFTKHVDGYSSDMVEYGANLAETVRQFLQIFPELRSAPLYVAGESYAGKYVPALSMELHKKKDDPGYKVNLTGMMLGNAYIDPSMIAQVSYPFYYFGLLSKEQIEIVDPLLKSFQQDIATNNSIAAKNKWNSLIAVLLFLTHQKQAYNFLKDDISVGHYVNFLKTSEVKRALHVGDIRFSFVNQTVNSKMAPDFLSSSKPLFEELLEHYRVLIYCGHLDQMLPCVFTSDNFRTWTWSGSKEFQEAARYPYIYKAKLSGYHKTGGQLTEVVVRGAGHMVPVDQPGPIQNLVARFTHNKPLSQRFGLLEGSFIQEFIKNQTVVYL</sequence>
<keyword evidence="9" id="KW-1185">Reference proteome</keyword>
<evidence type="ECO:0000256" key="1">
    <source>
        <dbReference type="ARBA" id="ARBA00009431"/>
    </source>
</evidence>
<protein>
    <recommendedName>
        <fullName evidence="7">Carboxypeptidase</fullName>
        <ecNumber evidence="7">3.4.16.-</ecNumber>
    </recommendedName>
</protein>
<evidence type="ECO:0000256" key="3">
    <source>
        <dbReference type="ARBA" id="ARBA00022670"/>
    </source>
</evidence>
<comment type="similarity">
    <text evidence="1 7">Belongs to the peptidase S10 family.</text>
</comment>
<dbReference type="PANTHER" id="PTHR11802">
    <property type="entry name" value="SERINE PROTEASE FAMILY S10 SERINE CARBOXYPEPTIDASE"/>
    <property type="match status" value="1"/>
</dbReference>
<evidence type="ECO:0000256" key="7">
    <source>
        <dbReference type="RuleBase" id="RU361156"/>
    </source>
</evidence>
<dbReference type="InterPro" id="IPR029058">
    <property type="entry name" value="AB_hydrolase_fold"/>
</dbReference>
<dbReference type="PROSITE" id="PS00131">
    <property type="entry name" value="CARBOXYPEPT_SER_SER"/>
    <property type="match status" value="1"/>
</dbReference>
<evidence type="ECO:0000313" key="8">
    <source>
        <dbReference type="EMBL" id="CAG9566579.1"/>
    </source>
</evidence>
<dbReference type="EMBL" id="CAKASE010000057">
    <property type="protein sequence ID" value="CAG9566579.1"/>
    <property type="molecule type" value="Genomic_DNA"/>
</dbReference>
<gene>
    <name evidence="8" type="ORF">DCHRY22_LOCUS7195</name>
</gene>
<dbReference type="PROSITE" id="PS00560">
    <property type="entry name" value="CARBOXYPEPT_SER_HIS"/>
    <property type="match status" value="1"/>
</dbReference>
<name>A0A8J2VSS0_9NEOP</name>